<evidence type="ECO:0000313" key="3">
    <source>
        <dbReference type="Proteomes" id="UP000430079"/>
    </source>
</evidence>
<feature type="region of interest" description="Disordered" evidence="1">
    <location>
        <begin position="1"/>
        <end position="74"/>
    </location>
</feature>
<dbReference type="AlphaFoldDB" id="A0A640SNG1"/>
<reference evidence="2 3" key="1">
    <citation type="submission" date="2019-12" db="EMBL/GenBank/DDBJ databases">
        <title>Whole genome shotgun sequence of Streptomyces hygroscopicus subsp. glebosus NBRC 13786.</title>
        <authorList>
            <person name="Ichikawa N."/>
            <person name="Kimura A."/>
            <person name="Kitahashi Y."/>
            <person name="Komaki H."/>
            <person name="Tamura T."/>
        </authorList>
    </citation>
    <scope>NUCLEOTIDE SEQUENCE [LARGE SCALE GENOMIC DNA]</scope>
    <source>
        <strain evidence="2 3">NBRC 13786</strain>
    </source>
</reference>
<dbReference type="EMBL" id="BLIO01000001">
    <property type="protein sequence ID" value="GFE12628.1"/>
    <property type="molecule type" value="Genomic_DNA"/>
</dbReference>
<gene>
    <name evidence="2" type="ORF">Sgleb_06750</name>
</gene>
<keyword evidence="3" id="KW-1185">Reference proteome</keyword>
<comment type="caution">
    <text evidence="2">The sequence shown here is derived from an EMBL/GenBank/DDBJ whole genome shotgun (WGS) entry which is preliminary data.</text>
</comment>
<dbReference type="Proteomes" id="UP000430079">
    <property type="component" value="Unassembled WGS sequence"/>
</dbReference>
<proteinExistence type="predicted"/>
<name>A0A640SNG1_9ACTN</name>
<evidence type="ECO:0000313" key="2">
    <source>
        <dbReference type="EMBL" id="GFE12628.1"/>
    </source>
</evidence>
<evidence type="ECO:0000256" key="1">
    <source>
        <dbReference type="SAM" id="MobiDB-lite"/>
    </source>
</evidence>
<protein>
    <submittedName>
        <fullName evidence="2">Uncharacterized protein</fullName>
    </submittedName>
</protein>
<organism evidence="2 3">
    <name type="scientific">Streptomyces glebosus</name>
    <dbReference type="NCBI Taxonomy" id="249580"/>
    <lineage>
        <taxon>Bacteria</taxon>
        <taxon>Bacillati</taxon>
        <taxon>Actinomycetota</taxon>
        <taxon>Actinomycetes</taxon>
        <taxon>Kitasatosporales</taxon>
        <taxon>Streptomycetaceae</taxon>
        <taxon>Streptomyces</taxon>
    </lineage>
</organism>
<sequence length="74" mass="7592">MEFRAAKGAVREGAAPSPWRCGGAGLGAGEPAWRGETGLAAAPQVPPQLRSRADQRGGDTVNPSIRAPVSVRGR</sequence>
<accession>A0A640SNG1</accession>